<gene>
    <name evidence="1" type="ORF">RPERSI_LOCUS14987</name>
</gene>
<proteinExistence type="predicted"/>
<sequence>LTEPTEELTRRTQRDKELTHQEMTKLPTEGFTEPTNKEKKTYLPKNDKEGSLKDDKETKNLSPKNDKITHEEELSKDLNSPTKRQRTYPLKNDEEYRRMTKRQRTYHQKTTNHRRT</sequence>
<organism evidence="1 2">
    <name type="scientific">Racocetra persica</name>
    <dbReference type="NCBI Taxonomy" id="160502"/>
    <lineage>
        <taxon>Eukaryota</taxon>
        <taxon>Fungi</taxon>
        <taxon>Fungi incertae sedis</taxon>
        <taxon>Mucoromycota</taxon>
        <taxon>Glomeromycotina</taxon>
        <taxon>Glomeromycetes</taxon>
        <taxon>Diversisporales</taxon>
        <taxon>Gigasporaceae</taxon>
        <taxon>Racocetra</taxon>
    </lineage>
</organism>
<comment type="caution">
    <text evidence="1">The sequence shown here is derived from an EMBL/GenBank/DDBJ whole genome shotgun (WGS) entry which is preliminary data.</text>
</comment>
<dbReference type="Proteomes" id="UP000789920">
    <property type="component" value="Unassembled WGS sequence"/>
</dbReference>
<keyword evidence="2" id="KW-1185">Reference proteome</keyword>
<accession>A0ACA9QNA0</accession>
<name>A0ACA9QNA0_9GLOM</name>
<dbReference type="EMBL" id="CAJVQC010035338">
    <property type="protein sequence ID" value="CAG8758714.1"/>
    <property type="molecule type" value="Genomic_DNA"/>
</dbReference>
<protein>
    <submittedName>
        <fullName evidence="1">24500_t:CDS:1</fullName>
    </submittedName>
</protein>
<evidence type="ECO:0000313" key="1">
    <source>
        <dbReference type="EMBL" id="CAG8758714.1"/>
    </source>
</evidence>
<reference evidence="1" key="1">
    <citation type="submission" date="2021-06" db="EMBL/GenBank/DDBJ databases">
        <authorList>
            <person name="Kallberg Y."/>
            <person name="Tangrot J."/>
            <person name="Rosling A."/>
        </authorList>
    </citation>
    <scope>NUCLEOTIDE SEQUENCE</scope>
    <source>
        <strain evidence="1">MA461A</strain>
    </source>
</reference>
<feature type="non-terminal residue" evidence="1">
    <location>
        <position position="1"/>
    </location>
</feature>
<evidence type="ECO:0000313" key="2">
    <source>
        <dbReference type="Proteomes" id="UP000789920"/>
    </source>
</evidence>